<name>A0A251NTN1_PRUPE</name>
<protein>
    <submittedName>
        <fullName evidence="1">Uncharacterized protein</fullName>
    </submittedName>
</protein>
<dbReference type="Gramene" id="ONI02070">
    <property type="protein sequence ID" value="ONI02070"/>
    <property type="gene ID" value="PRUPE_6G175700"/>
</dbReference>
<sequence>MQAQAHFTVPFGISNTAQRRSPLPLTRLPSLTQSASTFSPLPVFSSKFRTQHSSLIPSLPIARFSALSISLKSQFGNFS</sequence>
<dbReference type="AlphaFoldDB" id="A0A251NTN1"/>
<evidence type="ECO:0000313" key="1">
    <source>
        <dbReference type="EMBL" id="ONI02070.1"/>
    </source>
</evidence>
<dbReference type="EMBL" id="CM007656">
    <property type="protein sequence ID" value="ONI02070.1"/>
    <property type="molecule type" value="Genomic_DNA"/>
</dbReference>
<accession>A0A251NTN1</accession>
<evidence type="ECO:0000313" key="2">
    <source>
        <dbReference type="Proteomes" id="UP000006882"/>
    </source>
</evidence>
<proteinExistence type="predicted"/>
<keyword evidence="2" id="KW-1185">Reference proteome</keyword>
<dbReference type="Proteomes" id="UP000006882">
    <property type="component" value="Chromosome G6"/>
</dbReference>
<reference evidence="1 2" key="1">
    <citation type="journal article" date="2013" name="Nat. Genet.">
        <title>The high-quality draft genome of peach (Prunus persica) identifies unique patterns of genetic diversity, domestication and genome evolution.</title>
        <authorList>
            <consortium name="International Peach Genome Initiative"/>
            <person name="Verde I."/>
            <person name="Abbott A.G."/>
            <person name="Scalabrin S."/>
            <person name="Jung S."/>
            <person name="Shu S."/>
            <person name="Marroni F."/>
            <person name="Zhebentyayeva T."/>
            <person name="Dettori M.T."/>
            <person name="Grimwood J."/>
            <person name="Cattonaro F."/>
            <person name="Zuccolo A."/>
            <person name="Rossini L."/>
            <person name="Jenkins J."/>
            <person name="Vendramin E."/>
            <person name="Meisel L.A."/>
            <person name="Decroocq V."/>
            <person name="Sosinski B."/>
            <person name="Prochnik S."/>
            <person name="Mitros T."/>
            <person name="Policriti A."/>
            <person name="Cipriani G."/>
            <person name="Dondini L."/>
            <person name="Ficklin S."/>
            <person name="Goodstein D.M."/>
            <person name="Xuan P."/>
            <person name="Del Fabbro C."/>
            <person name="Aramini V."/>
            <person name="Copetti D."/>
            <person name="Gonzalez S."/>
            <person name="Horner D.S."/>
            <person name="Falchi R."/>
            <person name="Lucas S."/>
            <person name="Mica E."/>
            <person name="Maldonado J."/>
            <person name="Lazzari B."/>
            <person name="Bielenberg D."/>
            <person name="Pirona R."/>
            <person name="Miculan M."/>
            <person name="Barakat A."/>
            <person name="Testolin R."/>
            <person name="Stella A."/>
            <person name="Tartarini S."/>
            <person name="Tonutti P."/>
            <person name="Arus P."/>
            <person name="Orellana A."/>
            <person name="Wells C."/>
            <person name="Main D."/>
            <person name="Vizzotto G."/>
            <person name="Silva H."/>
            <person name="Salamini F."/>
            <person name="Schmutz J."/>
            <person name="Morgante M."/>
            <person name="Rokhsar D.S."/>
        </authorList>
    </citation>
    <scope>NUCLEOTIDE SEQUENCE [LARGE SCALE GENOMIC DNA]</scope>
    <source>
        <strain evidence="2">cv. Nemared</strain>
    </source>
</reference>
<organism evidence="1 2">
    <name type="scientific">Prunus persica</name>
    <name type="common">Peach</name>
    <name type="synonym">Amygdalus persica</name>
    <dbReference type="NCBI Taxonomy" id="3760"/>
    <lineage>
        <taxon>Eukaryota</taxon>
        <taxon>Viridiplantae</taxon>
        <taxon>Streptophyta</taxon>
        <taxon>Embryophyta</taxon>
        <taxon>Tracheophyta</taxon>
        <taxon>Spermatophyta</taxon>
        <taxon>Magnoliopsida</taxon>
        <taxon>eudicotyledons</taxon>
        <taxon>Gunneridae</taxon>
        <taxon>Pentapetalae</taxon>
        <taxon>rosids</taxon>
        <taxon>fabids</taxon>
        <taxon>Rosales</taxon>
        <taxon>Rosaceae</taxon>
        <taxon>Amygdaloideae</taxon>
        <taxon>Amygdaleae</taxon>
        <taxon>Prunus</taxon>
    </lineage>
</organism>
<gene>
    <name evidence="1" type="ORF">PRUPE_6G175700</name>
</gene>